<dbReference type="GO" id="GO:0042262">
    <property type="term" value="P:DNA protection"/>
    <property type="evidence" value="ECO:0007669"/>
    <property type="project" value="TreeGrafter"/>
</dbReference>
<proteinExistence type="inferred from homology"/>
<dbReference type="RefSeq" id="WP_079686867.1">
    <property type="nucleotide sequence ID" value="NZ_FUZU01000001.1"/>
</dbReference>
<comment type="cofactor">
    <cofactor evidence="1">
        <name>Mg(2+)</name>
        <dbReference type="ChEBI" id="CHEBI:18420"/>
    </cofactor>
</comment>
<dbReference type="InterPro" id="IPR000086">
    <property type="entry name" value="NUDIX_hydrolase_dom"/>
</dbReference>
<comment type="similarity">
    <text evidence="2">Belongs to the Nudix hydrolase family.</text>
</comment>
<accession>A0A1T5KP26</accession>
<evidence type="ECO:0000256" key="1">
    <source>
        <dbReference type="ARBA" id="ARBA00001946"/>
    </source>
</evidence>
<keyword evidence="3" id="KW-0479">Metal-binding</keyword>
<dbReference type="GO" id="GO:0005737">
    <property type="term" value="C:cytoplasm"/>
    <property type="evidence" value="ECO:0007669"/>
    <property type="project" value="TreeGrafter"/>
</dbReference>
<reference evidence="7 8" key="1">
    <citation type="submission" date="2017-02" db="EMBL/GenBank/DDBJ databases">
        <authorList>
            <person name="Peterson S.W."/>
        </authorList>
    </citation>
    <scope>NUCLEOTIDE SEQUENCE [LARGE SCALE GENOMIC DNA]</scope>
    <source>
        <strain evidence="7 8">DSM 25262</strain>
    </source>
</reference>
<dbReference type="OrthoDB" id="3532303at2"/>
<evidence type="ECO:0000313" key="7">
    <source>
        <dbReference type="EMBL" id="SKC65381.1"/>
    </source>
</evidence>
<keyword evidence="8" id="KW-1185">Reference proteome</keyword>
<dbReference type="GO" id="GO:0046872">
    <property type="term" value="F:metal ion binding"/>
    <property type="evidence" value="ECO:0007669"/>
    <property type="project" value="UniProtKB-KW"/>
</dbReference>
<keyword evidence="4" id="KW-0378">Hydrolase</keyword>
<keyword evidence="5" id="KW-0460">Magnesium</keyword>
<dbReference type="Gene3D" id="3.90.79.10">
    <property type="entry name" value="Nucleoside Triphosphate Pyrophosphohydrolase"/>
    <property type="match status" value="1"/>
</dbReference>
<name>A0A1T5KP26_9BACT</name>
<evidence type="ECO:0000256" key="3">
    <source>
        <dbReference type="ARBA" id="ARBA00022723"/>
    </source>
</evidence>
<sequence length="132" mass="15111">MRLIDKLAWIELKDKAILVTRSRGKDKYYIPGGKREQGESDEQALCREVKEELTVDLKSNTLQFVGIFEALAHGYSDGTLVKMTCYSANYSGILKADSEIEEIQWLHYADIEKVAHVDKLIFNFLREKGLLV</sequence>
<dbReference type="InterPro" id="IPR015797">
    <property type="entry name" value="NUDIX_hydrolase-like_dom_sf"/>
</dbReference>
<dbReference type="CDD" id="cd04690">
    <property type="entry name" value="NUDIX_Hydrolase"/>
    <property type="match status" value="1"/>
</dbReference>
<dbReference type="PANTHER" id="PTHR43758:SF2">
    <property type="entry name" value="OXIDIZED PURINE NUCLEOSIDE TRIPHOSPHATE HYDROLASE"/>
    <property type="match status" value="1"/>
</dbReference>
<dbReference type="EMBL" id="FUZU01000001">
    <property type="protein sequence ID" value="SKC65381.1"/>
    <property type="molecule type" value="Genomic_DNA"/>
</dbReference>
<evidence type="ECO:0000256" key="5">
    <source>
        <dbReference type="ARBA" id="ARBA00022842"/>
    </source>
</evidence>
<dbReference type="Pfam" id="PF00293">
    <property type="entry name" value="NUDIX"/>
    <property type="match status" value="1"/>
</dbReference>
<dbReference type="PROSITE" id="PS51462">
    <property type="entry name" value="NUDIX"/>
    <property type="match status" value="1"/>
</dbReference>
<evidence type="ECO:0000256" key="2">
    <source>
        <dbReference type="ARBA" id="ARBA00005582"/>
    </source>
</evidence>
<dbReference type="SUPFAM" id="SSF55811">
    <property type="entry name" value="Nudix"/>
    <property type="match status" value="1"/>
</dbReference>
<dbReference type="PROSITE" id="PS00893">
    <property type="entry name" value="NUDIX_BOX"/>
    <property type="match status" value="1"/>
</dbReference>
<dbReference type="InterPro" id="IPR020084">
    <property type="entry name" value="NUDIX_hydrolase_CS"/>
</dbReference>
<dbReference type="AlphaFoldDB" id="A0A1T5KP26"/>
<gene>
    <name evidence="7" type="ORF">SAMN05660236_2412</name>
</gene>
<feature type="domain" description="Nudix hydrolase" evidence="6">
    <location>
        <begin position="1"/>
        <end position="130"/>
    </location>
</feature>
<evidence type="ECO:0000256" key="4">
    <source>
        <dbReference type="ARBA" id="ARBA00022801"/>
    </source>
</evidence>
<dbReference type="Proteomes" id="UP000190961">
    <property type="component" value="Unassembled WGS sequence"/>
</dbReference>
<protein>
    <submittedName>
        <fullName evidence="7">ADP-ribose pyrophosphatase YjhB, NUDIX family</fullName>
    </submittedName>
</protein>
<organism evidence="7 8">
    <name type="scientific">Ohtaekwangia koreensis</name>
    <dbReference type="NCBI Taxonomy" id="688867"/>
    <lineage>
        <taxon>Bacteria</taxon>
        <taxon>Pseudomonadati</taxon>
        <taxon>Bacteroidota</taxon>
        <taxon>Cytophagia</taxon>
        <taxon>Cytophagales</taxon>
        <taxon>Fulvivirgaceae</taxon>
        <taxon>Ohtaekwangia</taxon>
    </lineage>
</organism>
<evidence type="ECO:0000259" key="6">
    <source>
        <dbReference type="PROSITE" id="PS51462"/>
    </source>
</evidence>
<evidence type="ECO:0000313" key="8">
    <source>
        <dbReference type="Proteomes" id="UP000190961"/>
    </source>
</evidence>
<dbReference type="STRING" id="688867.SAMN05660236_2412"/>
<dbReference type="GO" id="GO:0008413">
    <property type="term" value="F:8-oxo-7,8-dihydroguanosine triphosphate pyrophosphatase activity"/>
    <property type="evidence" value="ECO:0007669"/>
    <property type="project" value="TreeGrafter"/>
</dbReference>
<dbReference type="PANTHER" id="PTHR43758">
    <property type="entry name" value="7,8-DIHYDRO-8-OXOGUANINE TRIPHOSPHATASE"/>
    <property type="match status" value="1"/>
</dbReference>